<dbReference type="InterPro" id="IPR013655">
    <property type="entry name" value="PAS_fold_3"/>
</dbReference>
<accession>D5AVQ7</accession>
<dbReference type="Proteomes" id="UP000002361">
    <property type="component" value="Plasmid pRCB133"/>
</dbReference>
<evidence type="ECO:0000313" key="2">
    <source>
        <dbReference type="EMBL" id="ADE87392.1"/>
    </source>
</evidence>
<sequence>MTHQRDLSGQPEGEVNFRLDDLFFSRTDPRGVILAGNDVFQNVSGFAWSELLGAPHKIIRHPDTPRAVFRILWDALGNGFPMGGYVKNRARNGDFYWVFAVILPTEGGFLSVRLKPSTPLFAQIRKVYAELAARERAERLDPGDSARRLWTIITEAGFTSYTTFMASALGQELAARDHRLGRPEDPRTRRLIEMNEALERVTQEQKKLLRSFESLQSIPNNMRLVASRLEPSGGPVSAISENYRASSLVISDRLRSFVSGRENLCDRVSREVARALFLLGANRVMAEMIATFRQAEPVPGLDWQTEAAKLAEARGATRRDSHAALTTAVGHAEELARSSAEIRRLMLGLDTIRVMGRVECGRLRENGAGLVSTIDQLDLFHAEIKARLETILRLSEDIGSAMSRFVKADPDG</sequence>
<geneLocation type="plasmid" evidence="2 3">
    <name>pRCB133</name>
</geneLocation>
<dbReference type="KEGG" id="rcp:RCAP_rcp00137"/>
<reference key="1">
    <citation type="submission" date="2008-12" db="EMBL/GenBank/DDBJ databases">
        <title>Complete genome sequence of Rhodobacter capsulatus SB1003.</title>
        <authorList>
            <person name="Strnad H."/>
            <person name="Lapidus A."/>
            <person name="Vlcek C."/>
            <person name="Ulbrich P."/>
            <person name="Paces J."/>
            <person name="Maltsev N."/>
            <person name="Kumar V."/>
            <person name="Kogan Y."/>
            <person name="Milgram A."/>
            <person name="Rebrekov D."/>
            <person name="Mazur M."/>
            <person name="Cox R."/>
            <person name="Kyrpides N."/>
            <person name="Kolar M."/>
            <person name="Sachova J."/>
            <person name="Ridl J."/>
            <person name="Ivanova N."/>
            <person name="Kapatral V."/>
            <person name="Los T."/>
            <person name="Lykidis A."/>
            <person name="Mikhailova N."/>
            <person name="Reznik G."/>
            <person name="Vasieva O."/>
            <person name="Fonstein M."/>
            <person name="Paces V."/>
            <person name="Haselkorn R."/>
        </authorList>
    </citation>
    <scope>NUCLEOTIDE SEQUENCE</scope>
    <source>
        <strain>SB1003</strain>
    </source>
</reference>
<dbReference type="CDD" id="cd00130">
    <property type="entry name" value="PAS"/>
    <property type="match status" value="1"/>
</dbReference>
<dbReference type="HOGENOM" id="CLU_032045_0_0_5"/>
<dbReference type="EMBL" id="CP001313">
    <property type="protein sequence ID" value="ADE87392.1"/>
    <property type="molecule type" value="Genomic_DNA"/>
</dbReference>
<name>D5AVQ7_RHOCB</name>
<dbReference type="RefSeq" id="WP_013069361.1">
    <property type="nucleotide sequence ID" value="NC_014035.1"/>
</dbReference>
<gene>
    <name evidence="2" type="ordered locus">RCAP_rcp00137</name>
</gene>
<organism evidence="2 3">
    <name type="scientific">Rhodobacter capsulatus (strain ATCC BAA-309 / NBRC 16581 / SB1003)</name>
    <dbReference type="NCBI Taxonomy" id="272942"/>
    <lineage>
        <taxon>Bacteria</taxon>
        <taxon>Pseudomonadati</taxon>
        <taxon>Pseudomonadota</taxon>
        <taxon>Alphaproteobacteria</taxon>
        <taxon>Rhodobacterales</taxon>
        <taxon>Rhodobacter group</taxon>
        <taxon>Rhodobacter</taxon>
    </lineage>
</organism>
<evidence type="ECO:0000313" key="3">
    <source>
        <dbReference type="Proteomes" id="UP000002361"/>
    </source>
</evidence>
<dbReference type="InterPro" id="IPR035965">
    <property type="entry name" value="PAS-like_dom_sf"/>
</dbReference>
<evidence type="ECO:0000259" key="1">
    <source>
        <dbReference type="Pfam" id="PF08447"/>
    </source>
</evidence>
<dbReference type="Gene3D" id="3.30.450.20">
    <property type="entry name" value="PAS domain"/>
    <property type="match status" value="1"/>
</dbReference>
<keyword evidence="2" id="KW-0614">Plasmid</keyword>
<dbReference type="SUPFAM" id="SSF55785">
    <property type="entry name" value="PYP-like sensor domain (PAS domain)"/>
    <property type="match status" value="1"/>
</dbReference>
<dbReference type="AlphaFoldDB" id="D5AVQ7"/>
<dbReference type="Pfam" id="PF08447">
    <property type="entry name" value="PAS_3"/>
    <property type="match status" value="1"/>
</dbReference>
<dbReference type="InterPro" id="IPR000014">
    <property type="entry name" value="PAS"/>
</dbReference>
<dbReference type="OrthoDB" id="266313at2"/>
<protein>
    <submittedName>
        <fullName evidence="2">PAS/PAC sensor domain protein</fullName>
    </submittedName>
</protein>
<keyword evidence="3" id="KW-1185">Reference proteome</keyword>
<reference evidence="2 3" key="2">
    <citation type="journal article" date="2010" name="J. Bacteriol.">
        <title>Complete genome sequence of the photosynthetic purple nonsulfur bacterium Rhodobacter capsulatus SB 1003.</title>
        <authorList>
            <person name="Strnad H."/>
            <person name="Lapidus A."/>
            <person name="Paces J."/>
            <person name="Ulbrich P."/>
            <person name="Vlcek C."/>
            <person name="Paces V."/>
            <person name="Haselkorn R."/>
        </authorList>
    </citation>
    <scope>NUCLEOTIDE SEQUENCE [LARGE SCALE GENOMIC DNA]</scope>
    <source>
        <strain evidence="3">ATCC BAA-309 / NBRC 16581 / SB1003</strain>
        <plasmid evidence="2 3">pRCB133</plasmid>
    </source>
</reference>
<proteinExistence type="predicted"/>
<dbReference type="GeneID" id="31492439"/>
<feature type="domain" description="PAS fold-3" evidence="1">
    <location>
        <begin position="37"/>
        <end position="104"/>
    </location>
</feature>